<evidence type="ECO:0000313" key="5">
    <source>
        <dbReference type="Proteomes" id="UP000182658"/>
    </source>
</evidence>
<dbReference type="Proteomes" id="UP000182658">
    <property type="component" value="Unassembled WGS sequence"/>
</dbReference>
<keyword evidence="5" id="KW-1185">Reference proteome</keyword>
<proteinExistence type="predicted"/>
<protein>
    <submittedName>
        <fullName evidence="4">Concanavalin A-like lectin/glucanase</fullName>
    </submittedName>
</protein>
<dbReference type="OrthoDB" id="25131at2759"/>
<dbReference type="PANTHER" id="PTHR38121">
    <property type="entry name" value="GH16 DOMAIN-CONTAINING PROTEIN"/>
    <property type="match status" value="1"/>
</dbReference>
<feature type="signal peptide" evidence="2">
    <location>
        <begin position="1"/>
        <end position="18"/>
    </location>
</feature>
<dbReference type="InParanoid" id="A0A1J7K633"/>
<dbReference type="SUPFAM" id="SSF49899">
    <property type="entry name" value="Concanavalin A-like lectins/glucanases"/>
    <property type="match status" value="1"/>
</dbReference>
<dbReference type="CDD" id="cd00413">
    <property type="entry name" value="Glyco_hydrolase_16"/>
    <property type="match status" value="1"/>
</dbReference>
<gene>
    <name evidence="4" type="ORF">CONLIGDRAFT_68628</name>
</gene>
<evidence type="ECO:0000259" key="3">
    <source>
        <dbReference type="PROSITE" id="PS51762"/>
    </source>
</evidence>
<evidence type="ECO:0000313" key="4">
    <source>
        <dbReference type="EMBL" id="OIW35706.1"/>
    </source>
</evidence>
<dbReference type="Pfam" id="PF00722">
    <property type="entry name" value="Glyco_hydro_16"/>
    <property type="match status" value="1"/>
</dbReference>
<dbReference type="GO" id="GO:0004553">
    <property type="term" value="F:hydrolase activity, hydrolyzing O-glycosyl compounds"/>
    <property type="evidence" value="ECO:0007669"/>
    <property type="project" value="InterPro"/>
</dbReference>
<feature type="chain" id="PRO_5012859990" evidence="2">
    <location>
        <begin position="19"/>
        <end position="327"/>
    </location>
</feature>
<keyword evidence="4" id="KW-0430">Lectin</keyword>
<dbReference type="PANTHER" id="PTHR38121:SF2">
    <property type="entry name" value="ACYLTRANSFERASE 3 DOMAIN-CONTAINING PROTEIN"/>
    <property type="match status" value="1"/>
</dbReference>
<accession>A0A1J7K633</accession>
<dbReference type="STRING" id="1408157.A0A1J7K633"/>
<sequence length="327" mass="35131">MLKSIATTAALLVVHANAACECGYKTNTGQTWQYSVETDFSKLNTLEWAATTDWAISNLVRQATVDLNYTTNNVAVSNGKLQLLCSAYNATTDSSIRSGQIRTTRQDILYGSFRASYSVMALSPGSVAGFFFYANDTQEIDIEIQSKMNNQTVHLGNQPTQSTDVYLPNKGVVTGMHDYRFDWLKTETKFYLDSVPAGGFTKDTPVVDGTISFNMWGNGGSFSGPQTPTTDNVMSISKIALYFNTSDSTESAKWEKACKAVKKRPVCVVDRVGLSTNTTAPATGGGSAGTSGGHSSKSKGRKGKGRLSWGGLRKILPVGVAAAAYHV</sequence>
<dbReference type="GO" id="GO:0030246">
    <property type="term" value="F:carbohydrate binding"/>
    <property type="evidence" value="ECO:0007669"/>
    <property type="project" value="UniProtKB-KW"/>
</dbReference>
<feature type="compositionally biased region" description="Basic residues" evidence="1">
    <location>
        <begin position="296"/>
        <end position="305"/>
    </location>
</feature>
<dbReference type="Gene3D" id="2.60.120.200">
    <property type="match status" value="1"/>
</dbReference>
<keyword evidence="2" id="KW-0732">Signal</keyword>
<dbReference type="InterPro" id="IPR000757">
    <property type="entry name" value="Beta-glucanase-like"/>
</dbReference>
<feature type="domain" description="GH16" evidence="3">
    <location>
        <begin position="30"/>
        <end position="247"/>
    </location>
</feature>
<dbReference type="EMBL" id="KV875093">
    <property type="protein sequence ID" value="OIW35706.1"/>
    <property type="molecule type" value="Genomic_DNA"/>
</dbReference>
<name>A0A1J7K633_9PEZI</name>
<dbReference type="AlphaFoldDB" id="A0A1J7K633"/>
<reference evidence="4 5" key="1">
    <citation type="submission" date="2016-10" db="EMBL/GenBank/DDBJ databases">
        <title>Draft genome sequence of Coniochaeta ligniaria NRRL30616, a lignocellulolytic fungus for bioabatement of inhibitors in plant biomass hydrolysates.</title>
        <authorList>
            <consortium name="DOE Joint Genome Institute"/>
            <person name="Jimenez D.J."/>
            <person name="Hector R.E."/>
            <person name="Riley R."/>
            <person name="Sun H."/>
            <person name="Grigoriev I.V."/>
            <person name="Van Elsas J.D."/>
            <person name="Nichols N.N."/>
        </authorList>
    </citation>
    <scope>NUCLEOTIDE SEQUENCE [LARGE SCALE GENOMIC DNA]</scope>
    <source>
        <strain evidence="4 5">NRRL 30616</strain>
    </source>
</reference>
<organism evidence="4 5">
    <name type="scientific">Coniochaeta ligniaria NRRL 30616</name>
    <dbReference type="NCBI Taxonomy" id="1408157"/>
    <lineage>
        <taxon>Eukaryota</taxon>
        <taxon>Fungi</taxon>
        <taxon>Dikarya</taxon>
        <taxon>Ascomycota</taxon>
        <taxon>Pezizomycotina</taxon>
        <taxon>Sordariomycetes</taxon>
        <taxon>Sordariomycetidae</taxon>
        <taxon>Coniochaetales</taxon>
        <taxon>Coniochaetaceae</taxon>
        <taxon>Coniochaeta</taxon>
    </lineage>
</organism>
<dbReference type="GO" id="GO:0005975">
    <property type="term" value="P:carbohydrate metabolic process"/>
    <property type="evidence" value="ECO:0007669"/>
    <property type="project" value="InterPro"/>
</dbReference>
<evidence type="ECO:0000256" key="1">
    <source>
        <dbReference type="SAM" id="MobiDB-lite"/>
    </source>
</evidence>
<dbReference type="InterPro" id="IPR013320">
    <property type="entry name" value="ConA-like_dom_sf"/>
</dbReference>
<dbReference type="PROSITE" id="PS51762">
    <property type="entry name" value="GH16_2"/>
    <property type="match status" value="1"/>
</dbReference>
<feature type="compositionally biased region" description="Gly residues" evidence="1">
    <location>
        <begin position="283"/>
        <end position="292"/>
    </location>
</feature>
<feature type="region of interest" description="Disordered" evidence="1">
    <location>
        <begin position="278"/>
        <end position="306"/>
    </location>
</feature>
<evidence type="ECO:0000256" key="2">
    <source>
        <dbReference type="SAM" id="SignalP"/>
    </source>
</evidence>